<accession>A0A7S0UKG4</accession>
<dbReference type="InterPro" id="IPR003675">
    <property type="entry name" value="Rce1/LyrA-like_dom"/>
</dbReference>
<proteinExistence type="predicted"/>
<dbReference type="GO" id="GO:0080120">
    <property type="term" value="P:CAAX-box protein maturation"/>
    <property type="evidence" value="ECO:0007669"/>
    <property type="project" value="UniProtKB-ARBA"/>
</dbReference>
<feature type="domain" description="CAAX prenyl protease 2/Lysostaphin resistance protein A-like" evidence="1">
    <location>
        <begin position="211"/>
        <end position="307"/>
    </location>
</feature>
<evidence type="ECO:0000313" key="2">
    <source>
        <dbReference type="EMBL" id="CAD8762527.1"/>
    </source>
</evidence>
<dbReference type="GO" id="GO:0004175">
    <property type="term" value="F:endopeptidase activity"/>
    <property type="evidence" value="ECO:0007669"/>
    <property type="project" value="UniProtKB-ARBA"/>
</dbReference>
<protein>
    <recommendedName>
        <fullName evidence="1">CAAX prenyl protease 2/Lysostaphin resistance protein A-like domain-containing protein</fullName>
    </recommendedName>
</protein>
<dbReference type="EMBL" id="HBFL01003613">
    <property type="protein sequence ID" value="CAD8762527.1"/>
    <property type="molecule type" value="Transcribed_RNA"/>
</dbReference>
<evidence type="ECO:0000259" key="1">
    <source>
        <dbReference type="Pfam" id="PF02517"/>
    </source>
</evidence>
<sequence length="443" mass="49287">MPNQNQPRFCLWTICFAILGGYQSLALSTSKCRLRIPYSSAVQTSSRSPSILHSTNPLYYQETCEEPVLKQPSAVAKRRITAQSRTDSTQAASISLPVINYICTNQALLLLFASSAAIAVSFFSNNPFEVSSLHWNGAQDFHSLFDWQPSFSRVATGIFATIPVIATGRFIETSDNRDASRVNFATTNMVISLFGRRKSAVEPTASASLQVMVLSALIAVSSGISEEIIFRGYIPTAIFAMTNSLSSALFGQAVLYASGHLSKDAEPGENTLNWSQQLFNGLWYASVYQMTGGDILPCIIAHVLYDMHTLCQTWTEVNDQMDYTQKSSKNRMEAEEQTAVQRLQRGTGITLNPETVDFARHFFYAFDNDHAGSLSLSDCQRAVSYAFMNDSTAPDSNVVRDLFEQAKEQRYANGNWEPSDRLDFSEFLHLLVALRSNSREFSR</sequence>
<name>A0A7S0UKG4_9STRA</name>
<reference evidence="2" key="1">
    <citation type="submission" date="2021-01" db="EMBL/GenBank/DDBJ databases">
        <authorList>
            <person name="Corre E."/>
            <person name="Pelletier E."/>
            <person name="Niang G."/>
            <person name="Scheremetjew M."/>
            <person name="Finn R."/>
            <person name="Kale V."/>
            <person name="Holt S."/>
            <person name="Cochrane G."/>
            <person name="Meng A."/>
            <person name="Brown T."/>
            <person name="Cohen L."/>
        </authorList>
    </citation>
    <scope>NUCLEOTIDE SEQUENCE</scope>
    <source>
        <strain evidence="2">UNC1205</strain>
    </source>
</reference>
<dbReference type="SUPFAM" id="SSF47473">
    <property type="entry name" value="EF-hand"/>
    <property type="match status" value="1"/>
</dbReference>
<gene>
    <name evidence="2" type="ORF">PDEL1432_LOCUS2567</name>
</gene>
<organism evidence="2">
    <name type="scientific">Pseudo-nitzschia delicatissima</name>
    <dbReference type="NCBI Taxonomy" id="44447"/>
    <lineage>
        <taxon>Eukaryota</taxon>
        <taxon>Sar</taxon>
        <taxon>Stramenopiles</taxon>
        <taxon>Ochrophyta</taxon>
        <taxon>Bacillariophyta</taxon>
        <taxon>Bacillariophyceae</taxon>
        <taxon>Bacillariophycidae</taxon>
        <taxon>Bacillariales</taxon>
        <taxon>Bacillariaceae</taxon>
        <taxon>Pseudo-nitzschia</taxon>
    </lineage>
</organism>
<dbReference type="Pfam" id="PF02517">
    <property type="entry name" value="Rce1-like"/>
    <property type="match status" value="1"/>
</dbReference>
<dbReference type="AlphaFoldDB" id="A0A7S0UKG4"/>
<dbReference type="InterPro" id="IPR011992">
    <property type="entry name" value="EF-hand-dom_pair"/>
</dbReference>